<keyword evidence="3" id="KW-0238">DNA-binding</keyword>
<evidence type="ECO:0000256" key="3">
    <source>
        <dbReference type="ARBA" id="ARBA00023125"/>
    </source>
</evidence>
<dbReference type="InterPro" id="IPR036390">
    <property type="entry name" value="WH_DNA-bd_sf"/>
</dbReference>
<dbReference type="EMBL" id="CP022112">
    <property type="protein sequence ID" value="ASG24148.1"/>
    <property type="molecule type" value="Genomic_DNA"/>
</dbReference>
<evidence type="ECO:0000256" key="1">
    <source>
        <dbReference type="ARBA" id="ARBA00009437"/>
    </source>
</evidence>
<dbReference type="Gene3D" id="1.10.10.10">
    <property type="entry name" value="Winged helix-like DNA-binding domain superfamily/Winged helix DNA-binding domain"/>
    <property type="match status" value="1"/>
</dbReference>
<dbReference type="SUPFAM" id="SSF53850">
    <property type="entry name" value="Periplasmic binding protein-like II"/>
    <property type="match status" value="1"/>
</dbReference>
<keyword evidence="2" id="KW-0805">Transcription regulation</keyword>
<dbReference type="PANTHER" id="PTHR30537:SF1">
    <property type="entry name" value="HTH-TYPE TRANSCRIPTIONAL REGULATOR PGRR"/>
    <property type="match status" value="1"/>
</dbReference>
<evidence type="ECO:0000313" key="7">
    <source>
        <dbReference type="Proteomes" id="UP000197153"/>
    </source>
</evidence>
<dbReference type="InterPro" id="IPR000847">
    <property type="entry name" value="LysR_HTH_N"/>
</dbReference>
<dbReference type="Pfam" id="PF03466">
    <property type="entry name" value="LysR_substrate"/>
    <property type="match status" value="1"/>
</dbReference>
<evidence type="ECO:0000256" key="4">
    <source>
        <dbReference type="ARBA" id="ARBA00023163"/>
    </source>
</evidence>
<dbReference type="SUPFAM" id="SSF46785">
    <property type="entry name" value="Winged helix' DNA-binding domain"/>
    <property type="match status" value="1"/>
</dbReference>
<dbReference type="GO" id="GO:0003700">
    <property type="term" value="F:DNA-binding transcription factor activity"/>
    <property type="evidence" value="ECO:0007669"/>
    <property type="project" value="InterPro"/>
</dbReference>
<dbReference type="InterPro" id="IPR005119">
    <property type="entry name" value="LysR_subst-bd"/>
</dbReference>
<dbReference type="PROSITE" id="PS50931">
    <property type="entry name" value="HTH_LYSR"/>
    <property type="match status" value="1"/>
</dbReference>
<comment type="similarity">
    <text evidence="1">Belongs to the LysR transcriptional regulatory family.</text>
</comment>
<dbReference type="GO" id="GO:0006351">
    <property type="term" value="P:DNA-templated transcription"/>
    <property type="evidence" value="ECO:0007669"/>
    <property type="project" value="TreeGrafter"/>
</dbReference>
<protein>
    <submittedName>
        <fullName evidence="6">LysR family transcriptional regulator</fullName>
    </submittedName>
</protein>
<sequence length="304" mass="33301">MRGSEFADLRAFAMIAEQGNFSRAAAQLRVTPSALSQTIRGLEERLGVALFNRTTRSTALTEAGARLLAGFKPALEQMEAAVAEVGNLRGMATGTVRLHLPRLAAATLVEPVLGRFHETYPDMVLELAIDDAVVDIVESGFDVGITLGELLAKDMVAVKLGPDLHQVAVASPNYIARHGQPRTPADLHAHRCINWRKPGSGKLYNWEFQADGRWFAVAVEGPLVVSHRDTALAAAAQGVGIAFAYWSDRWMKPLIDRGALVPLLQEYSPPFPGWYLYYPKQRHTPPAVRALVDFLRRTAQEPTA</sequence>
<dbReference type="CDD" id="cd08474">
    <property type="entry name" value="PBP2_CrgA_like_5"/>
    <property type="match status" value="1"/>
</dbReference>
<keyword evidence="7" id="KW-1185">Reference proteome</keyword>
<reference evidence="6 7" key="1">
    <citation type="submission" date="2017-06" db="EMBL/GenBank/DDBJ databases">
        <title>Complete genome sequence of Nitrospirillum amazonense strain CBAmC, an endophytic nitrogen-fixing and plant growth-promoting bacterium, isolated from sugarcane.</title>
        <authorList>
            <person name="Schwab S."/>
            <person name="dos Santos Teixeira K.R."/>
            <person name="Simoes Araujo J.L."/>
            <person name="Soares Vidal M."/>
            <person name="Borges de Freitas H.R."/>
            <person name="Rivello Crivelaro A.L."/>
            <person name="Bueno de Camargo Nunes A."/>
            <person name="dos Santos C.M."/>
            <person name="Palmeira da Silva Rosa D."/>
            <person name="da Silva Padilha D."/>
            <person name="da Silva E."/>
            <person name="Araujo Terra L."/>
            <person name="Soares Mendes V."/>
            <person name="Farinelli L."/>
            <person name="Magalhaes Cruz L."/>
            <person name="Baldani J.I."/>
        </authorList>
    </citation>
    <scope>NUCLEOTIDE SEQUENCE [LARGE SCALE GENOMIC DNA]</scope>
    <source>
        <strain evidence="6 7">CBAmC</strain>
    </source>
</reference>
<dbReference type="FunFam" id="1.10.10.10:FF:000001">
    <property type="entry name" value="LysR family transcriptional regulator"/>
    <property type="match status" value="1"/>
</dbReference>
<proteinExistence type="inferred from homology"/>
<dbReference type="Gene3D" id="3.40.190.290">
    <property type="match status" value="1"/>
</dbReference>
<dbReference type="RefSeq" id="WP_088874592.1">
    <property type="nucleotide sequence ID" value="NZ_CP022112.1"/>
</dbReference>
<dbReference type="Proteomes" id="UP000197153">
    <property type="component" value="Chromosome 3"/>
</dbReference>
<dbReference type="GO" id="GO:0043565">
    <property type="term" value="F:sequence-specific DNA binding"/>
    <property type="evidence" value="ECO:0007669"/>
    <property type="project" value="TreeGrafter"/>
</dbReference>
<dbReference type="PRINTS" id="PR00039">
    <property type="entry name" value="HTHLYSR"/>
</dbReference>
<feature type="domain" description="HTH lysR-type" evidence="5">
    <location>
        <begin position="1"/>
        <end position="61"/>
    </location>
</feature>
<name>A0A248K156_9PROT</name>
<organism evidence="6 7">
    <name type="scientific">Nitrospirillum viridazoti CBAmc</name>
    <dbReference type="NCBI Taxonomy" id="1441467"/>
    <lineage>
        <taxon>Bacteria</taxon>
        <taxon>Pseudomonadati</taxon>
        <taxon>Pseudomonadota</taxon>
        <taxon>Alphaproteobacteria</taxon>
        <taxon>Rhodospirillales</taxon>
        <taxon>Azospirillaceae</taxon>
        <taxon>Nitrospirillum</taxon>
        <taxon>Nitrospirillum viridazoti</taxon>
    </lineage>
</organism>
<dbReference type="InterPro" id="IPR058163">
    <property type="entry name" value="LysR-type_TF_proteobact-type"/>
</dbReference>
<evidence type="ECO:0000259" key="5">
    <source>
        <dbReference type="PROSITE" id="PS50931"/>
    </source>
</evidence>
<dbReference type="PANTHER" id="PTHR30537">
    <property type="entry name" value="HTH-TYPE TRANSCRIPTIONAL REGULATOR"/>
    <property type="match status" value="1"/>
</dbReference>
<evidence type="ECO:0000313" key="6">
    <source>
        <dbReference type="EMBL" id="ASG24148.1"/>
    </source>
</evidence>
<keyword evidence="4" id="KW-0804">Transcription</keyword>
<dbReference type="Pfam" id="PF00126">
    <property type="entry name" value="HTH_1"/>
    <property type="match status" value="1"/>
</dbReference>
<dbReference type="KEGG" id="nao:Y958_24825"/>
<accession>A0A248K156</accession>
<evidence type="ECO:0000256" key="2">
    <source>
        <dbReference type="ARBA" id="ARBA00023015"/>
    </source>
</evidence>
<dbReference type="AlphaFoldDB" id="A0A248K156"/>
<gene>
    <name evidence="6" type="ORF">Y958_24825</name>
</gene>
<dbReference type="InterPro" id="IPR036388">
    <property type="entry name" value="WH-like_DNA-bd_sf"/>
</dbReference>